<dbReference type="GO" id="GO:0003727">
    <property type="term" value="F:single-stranded RNA binding"/>
    <property type="evidence" value="ECO:0007669"/>
    <property type="project" value="TreeGrafter"/>
</dbReference>
<dbReference type="Gene3D" id="1.10.10.10">
    <property type="entry name" value="Winged helix-like DNA-binding domain superfamily/Winged helix DNA-binding domain"/>
    <property type="match status" value="1"/>
</dbReference>
<dbReference type="GO" id="GO:0016891">
    <property type="term" value="F:RNA endonuclease activity producing 5'-phosphomonoesters, hydrolytic mechanism"/>
    <property type="evidence" value="ECO:0007669"/>
    <property type="project" value="TreeGrafter"/>
</dbReference>
<dbReference type="Pfam" id="PF04493">
    <property type="entry name" value="Endonuclease_5"/>
    <property type="match status" value="1"/>
</dbReference>
<comment type="cofactor">
    <cofactor evidence="13">
        <name>Mg(2+)</name>
        <dbReference type="ChEBI" id="CHEBI:18420"/>
    </cofactor>
</comment>
<comment type="catalytic activity">
    <reaction evidence="1">
        <text>a 4-O-methyl-thymidine in DNA + L-cysteinyl-[protein] = a thymidine in DNA + S-methyl-L-cysteinyl-[protein]</text>
        <dbReference type="Rhea" id="RHEA:53428"/>
        <dbReference type="Rhea" id="RHEA-COMP:10131"/>
        <dbReference type="Rhea" id="RHEA-COMP:10132"/>
        <dbReference type="Rhea" id="RHEA-COMP:13555"/>
        <dbReference type="Rhea" id="RHEA-COMP:13556"/>
        <dbReference type="ChEBI" id="CHEBI:29950"/>
        <dbReference type="ChEBI" id="CHEBI:82612"/>
        <dbReference type="ChEBI" id="CHEBI:137386"/>
        <dbReference type="ChEBI" id="CHEBI:137387"/>
        <dbReference type="EC" id="2.1.1.63"/>
    </reaction>
</comment>
<dbReference type="SUPFAM" id="SSF46767">
    <property type="entry name" value="Methylated DNA-protein cysteine methyltransferase, C-terminal domain"/>
    <property type="match status" value="1"/>
</dbReference>
<dbReference type="Gene3D" id="3.30.2170.10">
    <property type="entry name" value="archaeoglobus fulgidus dsm 4304 superfamily"/>
    <property type="match status" value="1"/>
</dbReference>
<gene>
    <name evidence="13" type="primary">nfi</name>
    <name evidence="15" type="ORF">ENL31_01035</name>
</gene>
<evidence type="ECO:0000256" key="10">
    <source>
        <dbReference type="ARBA" id="ARBA00022801"/>
    </source>
</evidence>
<evidence type="ECO:0000256" key="8">
    <source>
        <dbReference type="ARBA" id="ARBA00022759"/>
    </source>
</evidence>
<keyword evidence="9 13" id="KW-0227">DNA damage</keyword>
<comment type="catalytic activity">
    <reaction evidence="12">
        <text>a 6-O-methyl-2'-deoxyguanosine in DNA + L-cysteinyl-[protein] = S-methyl-L-cysteinyl-[protein] + a 2'-deoxyguanosine in DNA</text>
        <dbReference type="Rhea" id="RHEA:24000"/>
        <dbReference type="Rhea" id="RHEA-COMP:10131"/>
        <dbReference type="Rhea" id="RHEA-COMP:10132"/>
        <dbReference type="Rhea" id="RHEA-COMP:11367"/>
        <dbReference type="Rhea" id="RHEA-COMP:11368"/>
        <dbReference type="ChEBI" id="CHEBI:29950"/>
        <dbReference type="ChEBI" id="CHEBI:82612"/>
        <dbReference type="ChEBI" id="CHEBI:85445"/>
        <dbReference type="ChEBI" id="CHEBI:85448"/>
        <dbReference type="EC" id="2.1.1.63"/>
    </reaction>
</comment>
<dbReference type="EC" id="3.1.21.7" evidence="13"/>
<keyword evidence="5 15" id="KW-0489">Methyltransferase</keyword>
<comment type="subcellular location">
    <subcellularLocation>
        <location evidence="3 13">Cytoplasm</location>
    </subcellularLocation>
</comment>
<feature type="domain" description="Methylated-DNA-[protein]-cysteine S-methyltransferase DNA binding" evidence="14">
    <location>
        <begin position="6"/>
        <end position="84"/>
    </location>
</feature>
<evidence type="ECO:0000256" key="2">
    <source>
        <dbReference type="ARBA" id="ARBA00001835"/>
    </source>
</evidence>
<dbReference type="GO" id="GO:0005737">
    <property type="term" value="C:cytoplasm"/>
    <property type="evidence" value="ECO:0007669"/>
    <property type="project" value="UniProtKB-SubCell"/>
</dbReference>
<sequence length="304" mass="34228">MDIYTYFYNLVMQIPRGMVSTYGALARALGDIRAARACGVMLSQNPDPPRIPCHRVVMSDGSIGGFTHPEGIKRKMELLRSEGVEIVGGKIVNFRDKLFEEFKTDYPLKKLQDEQIKLKRKVILKDDFSPQFVGGVDISYDGRMAYGVLAIFDTRGKLVERIEKIMKIKFPYIPTYLAFKEEPLISSLLKEWSEPLVLMVDGNGILHPRGMGLATYVGVKNDVPTIGVAKKLLMGEVRGVHIYLSGKRVGAFLKSGIKKGIYVSPGHRISLETSLKIVKEYLKYKNPEPLRIAHLFANKLRNSH</sequence>
<dbReference type="PANTHER" id="PTHR28511:SF1">
    <property type="entry name" value="ENDONUCLEASE V"/>
    <property type="match status" value="1"/>
</dbReference>
<feature type="binding site" evidence="13">
    <location>
        <position position="201"/>
    </location>
    <ligand>
        <name>Mg(2+)</name>
        <dbReference type="ChEBI" id="CHEBI:18420"/>
    </ligand>
</feature>
<accession>A0A7J3T8Y0</accession>
<dbReference type="CDD" id="cd06445">
    <property type="entry name" value="ATase"/>
    <property type="match status" value="1"/>
</dbReference>
<comment type="catalytic activity">
    <reaction evidence="2 13">
        <text>Endonucleolytic cleavage at apurinic or apyrimidinic sites to products with a 5'-phosphate.</text>
        <dbReference type="EC" id="3.1.21.7"/>
    </reaction>
</comment>
<comment type="caution">
    <text evidence="15">The sequence shown here is derived from an EMBL/GenBank/DDBJ whole genome shotgun (WGS) entry which is preliminary data.</text>
</comment>
<dbReference type="NCBIfam" id="TIGR00589">
    <property type="entry name" value="ogt"/>
    <property type="match status" value="1"/>
</dbReference>
<evidence type="ECO:0000256" key="9">
    <source>
        <dbReference type="ARBA" id="ARBA00022763"/>
    </source>
</evidence>
<dbReference type="GO" id="GO:0000287">
    <property type="term" value="F:magnesium ion binding"/>
    <property type="evidence" value="ECO:0007669"/>
    <property type="project" value="UniProtKB-UniRule"/>
</dbReference>
<keyword evidence="6 15" id="KW-0808">Transferase</keyword>
<dbReference type="GO" id="GO:0032259">
    <property type="term" value="P:methylation"/>
    <property type="evidence" value="ECO:0007669"/>
    <property type="project" value="UniProtKB-KW"/>
</dbReference>
<evidence type="ECO:0000256" key="6">
    <source>
        <dbReference type="ARBA" id="ARBA00022679"/>
    </source>
</evidence>
<keyword evidence="13" id="KW-0479">Metal-binding</keyword>
<name>A0A7J3T8Y0_9ARCH</name>
<evidence type="ECO:0000256" key="12">
    <source>
        <dbReference type="ARBA" id="ARBA00049348"/>
    </source>
</evidence>
<dbReference type="HAMAP" id="MF_00801">
    <property type="entry name" value="Endonuclease_5"/>
    <property type="match status" value="1"/>
</dbReference>
<evidence type="ECO:0000256" key="7">
    <source>
        <dbReference type="ARBA" id="ARBA00022722"/>
    </source>
</evidence>
<proteinExistence type="inferred from homology"/>
<dbReference type="GO" id="GO:0043737">
    <property type="term" value="F:deoxyribonuclease V activity"/>
    <property type="evidence" value="ECO:0007669"/>
    <property type="project" value="UniProtKB-UniRule"/>
</dbReference>
<feature type="binding site" evidence="13">
    <location>
        <position position="137"/>
    </location>
    <ligand>
        <name>Mg(2+)</name>
        <dbReference type="ChEBI" id="CHEBI:18420"/>
    </ligand>
</feature>
<feature type="site" description="Interaction with target DNA" evidence="13">
    <location>
        <position position="172"/>
    </location>
</feature>
<dbReference type="AlphaFoldDB" id="A0A7J3T8Y0"/>
<dbReference type="GO" id="GO:0006281">
    <property type="term" value="P:DNA repair"/>
    <property type="evidence" value="ECO:0007669"/>
    <property type="project" value="UniProtKB-UniRule"/>
</dbReference>
<dbReference type="Proteomes" id="UP000886130">
    <property type="component" value="Unassembled WGS sequence"/>
</dbReference>
<organism evidence="15">
    <name type="scientific">Candidatus Aciduliprofundum boonei</name>
    <dbReference type="NCBI Taxonomy" id="379547"/>
    <lineage>
        <taxon>Archaea</taxon>
        <taxon>Methanobacteriati</taxon>
        <taxon>Thermoplasmatota</taxon>
        <taxon>DHVE2 group</taxon>
        <taxon>Candidatus Aciduliprofundum</taxon>
    </lineage>
</organism>
<dbReference type="InterPro" id="IPR036217">
    <property type="entry name" value="MethylDNA_cys_MeTrfase_DNAb"/>
</dbReference>
<dbReference type="Pfam" id="PF01035">
    <property type="entry name" value="DNA_binding_1"/>
    <property type="match status" value="1"/>
</dbReference>
<evidence type="ECO:0000256" key="4">
    <source>
        <dbReference type="ARBA" id="ARBA00022490"/>
    </source>
</evidence>
<keyword evidence="8 13" id="KW-0255">Endonuclease</keyword>
<dbReference type="InterPro" id="IPR014048">
    <property type="entry name" value="MethylDNA_cys_MeTrfase_DNA-bd"/>
</dbReference>
<evidence type="ECO:0000256" key="13">
    <source>
        <dbReference type="HAMAP-Rule" id="MF_00801"/>
    </source>
</evidence>
<keyword evidence="11 13" id="KW-0234">DNA repair</keyword>
<evidence type="ECO:0000259" key="14">
    <source>
        <dbReference type="Pfam" id="PF01035"/>
    </source>
</evidence>
<comment type="similarity">
    <text evidence="13">Belongs to the endonuclease V family.</text>
</comment>
<evidence type="ECO:0000256" key="11">
    <source>
        <dbReference type="ARBA" id="ARBA00023204"/>
    </source>
</evidence>
<dbReference type="PANTHER" id="PTHR28511">
    <property type="entry name" value="ENDONUCLEASE V"/>
    <property type="match status" value="1"/>
</dbReference>
<keyword evidence="10 13" id="KW-0378">Hydrolase</keyword>
<dbReference type="GO" id="GO:0003908">
    <property type="term" value="F:methylated-DNA-[protein]-cysteine S-methyltransferase activity"/>
    <property type="evidence" value="ECO:0007669"/>
    <property type="project" value="UniProtKB-EC"/>
</dbReference>
<dbReference type="InterPro" id="IPR036388">
    <property type="entry name" value="WH-like_DNA-bd_sf"/>
</dbReference>
<reference evidence="15" key="1">
    <citation type="journal article" date="2020" name="mSystems">
        <title>Genome- and Community-Level Interaction Insights into Carbon Utilization and Element Cycling Functions of Hydrothermarchaeota in Hydrothermal Sediment.</title>
        <authorList>
            <person name="Zhou Z."/>
            <person name="Liu Y."/>
            <person name="Xu W."/>
            <person name="Pan J."/>
            <person name="Luo Z.H."/>
            <person name="Li M."/>
        </authorList>
    </citation>
    <scope>NUCLEOTIDE SEQUENCE [LARGE SCALE GENOMIC DNA]</scope>
    <source>
        <strain evidence="15">HyVt-85</strain>
    </source>
</reference>
<evidence type="ECO:0000256" key="1">
    <source>
        <dbReference type="ARBA" id="ARBA00001286"/>
    </source>
</evidence>
<evidence type="ECO:0000256" key="3">
    <source>
        <dbReference type="ARBA" id="ARBA00004496"/>
    </source>
</evidence>
<evidence type="ECO:0000313" key="15">
    <source>
        <dbReference type="EMBL" id="HHE75696.1"/>
    </source>
</evidence>
<dbReference type="PROSITE" id="PS00374">
    <property type="entry name" value="MGMT"/>
    <property type="match status" value="1"/>
</dbReference>
<dbReference type="InterPro" id="IPR001497">
    <property type="entry name" value="MethylDNA_cys_MeTrfase_AS"/>
</dbReference>
<keyword evidence="7 13" id="KW-0540">Nuclease</keyword>
<protein>
    <recommendedName>
        <fullName evidence="13">Endonuclease V</fullName>
        <ecNumber evidence="13">3.1.21.7</ecNumber>
    </recommendedName>
    <alternativeName>
        <fullName evidence="13">Deoxyinosine 3'endonuclease</fullName>
    </alternativeName>
    <alternativeName>
        <fullName evidence="13">Deoxyribonuclease V</fullName>
        <shortName evidence="13">DNase V</shortName>
    </alternativeName>
</protein>
<dbReference type="InterPro" id="IPR007581">
    <property type="entry name" value="Endonuclease-V"/>
</dbReference>
<comment type="function">
    <text evidence="13">DNA repair enzyme involved in the repair of deaminated bases. Selectively cleaves double-stranded DNA at the second phosphodiester bond 3' to a deoxyinosine leaving behind the intact lesion on the nicked DNA.</text>
</comment>
<dbReference type="EMBL" id="DRTM01000080">
    <property type="protein sequence ID" value="HHE75696.1"/>
    <property type="molecule type" value="Genomic_DNA"/>
</dbReference>
<keyword evidence="4 13" id="KW-0963">Cytoplasm</keyword>
<dbReference type="CDD" id="cd06559">
    <property type="entry name" value="Endonuclease_V"/>
    <property type="match status" value="1"/>
</dbReference>
<evidence type="ECO:0000256" key="5">
    <source>
        <dbReference type="ARBA" id="ARBA00022603"/>
    </source>
</evidence>
<keyword evidence="13" id="KW-0460">Magnesium</keyword>